<keyword evidence="3" id="KW-1185">Reference proteome</keyword>
<evidence type="ECO:0008006" key="4">
    <source>
        <dbReference type="Google" id="ProtNLM"/>
    </source>
</evidence>
<gene>
    <name evidence="2" type="ORF">DMC30DRAFT_45215</name>
</gene>
<evidence type="ECO:0000313" key="3">
    <source>
        <dbReference type="Proteomes" id="UP000311382"/>
    </source>
</evidence>
<feature type="region of interest" description="Disordered" evidence="1">
    <location>
        <begin position="1"/>
        <end position="88"/>
    </location>
</feature>
<feature type="compositionally biased region" description="Basic and acidic residues" evidence="1">
    <location>
        <begin position="67"/>
        <end position="88"/>
    </location>
</feature>
<feature type="region of interest" description="Disordered" evidence="1">
    <location>
        <begin position="100"/>
        <end position="236"/>
    </location>
</feature>
<dbReference type="AlphaFoldDB" id="A0A5C5G4G5"/>
<feature type="compositionally biased region" description="Basic and acidic residues" evidence="1">
    <location>
        <begin position="178"/>
        <end position="195"/>
    </location>
</feature>
<proteinExistence type="predicted"/>
<evidence type="ECO:0000256" key="1">
    <source>
        <dbReference type="SAM" id="MobiDB-lite"/>
    </source>
</evidence>
<feature type="compositionally biased region" description="Low complexity" evidence="1">
    <location>
        <begin position="44"/>
        <end position="55"/>
    </location>
</feature>
<dbReference type="EMBL" id="SOZI01000013">
    <property type="protein sequence ID" value="TNY23272.1"/>
    <property type="molecule type" value="Genomic_DNA"/>
</dbReference>
<dbReference type="Gene3D" id="2.20.70.10">
    <property type="match status" value="1"/>
</dbReference>
<comment type="caution">
    <text evidence="2">The sequence shown here is derived from an EMBL/GenBank/DDBJ whole genome shotgun (WGS) entry which is preliminary data.</text>
</comment>
<feature type="compositionally biased region" description="Low complexity" evidence="1">
    <location>
        <begin position="140"/>
        <end position="157"/>
    </location>
</feature>
<protein>
    <recommendedName>
        <fullName evidence="4">WW domain-containing protein</fullName>
    </recommendedName>
</protein>
<sequence length="334" mass="36268">MSNQVNPNEAPPPYSQDPSGHLAVPEGSTQGVGQSSSPRHRRTPSSGSTASSNYTSDDDRDDSDIPEEQRRELIDVERPLPEGWRREFDTNSQHFFYVDTKASPPRSIWSHPLDDPEFLDAHPEIAKQYAPPAGAPPPAHGSAGSSASSSGAVTPSGTTGGHSSVDEKKHHHSFFHHGGSDDKKAAAEEEQRRASESTSHSSSSNKKDDRTLGRKMKDKLTGKTHDERVAERKARAEREKREYDEYLRRRGEMLRAINQGQYRTAYSAPAGPYRVQPMYGGRYGAGYGYPRYGMYPAGPLGYGSGIGMGRAGMGTGMALGGGLLGGLLLGDMMF</sequence>
<organism evidence="2 3">
    <name type="scientific">Rhodotorula diobovata</name>
    <dbReference type="NCBI Taxonomy" id="5288"/>
    <lineage>
        <taxon>Eukaryota</taxon>
        <taxon>Fungi</taxon>
        <taxon>Dikarya</taxon>
        <taxon>Basidiomycota</taxon>
        <taxon>Pucciniomycotina</taxon>
        <taxon>Microbotryomycetes</taxon>
        <taxon>Sporidiobolales</taxon>
        <taxon>Sporidiobolaceae</taxon>
        <taxon>Rhodotorula</taxon>
    </lineage>
</organism>
<reference evidence="2 3" key="1">
    <citation type="submission" date="2019-03" db="EMBL/GenBank/DDBJ databases">
        <title>Rhodosporidium diobovatum UCD-FST 08-225 genome sequencing, assembly, and annotation.</title>
        <authorList>
            <person name="Fakankun I.U."/>
            <person name="Fristensky B."/>
            <person name="Levin D.B."/>
        </authorList>
    </citation>
    <scope>NUCLEOTIDE SEQUENCE [LARGE SCALE GENOMIC DNA]</scope>
    <source>
        <strain evidence="2 3">UCD-FST 08-225</strain>
    </source>
</reference>
<dbReference type="OrthoDB" id="2367685at2759"/>
<accession>A0A5C5G4G5</accession>
<feature type="compositionally biased region" description="Acidic residues" evidence="1">
    <location>
        <begin position="56"/>
        <end position="66"/>
    </location>
</feature>
<feature type="compositionally biased region" description="Basic and acidic residues" evidence="1">
    <location>
        <begin position="218"/>
        <end position="236"/>
    </location>
</feature>
<evidence type="ECO:0000313" key="2">
    <source>
        <dbReference type="EMBL" id="TNY23272.1"/>
    </source>
</evidence>
<name>A0A5C5G4G5_9BASI</name>
<dbReference type="Proteomes" id="UP000311382">
    <property type="component" value="Unassembled WGS sequence"/>
</dbReference>
<dbReference type="STRING" id="5288.A0A5C5G4G5"/>